<organism evidence="24 25">
    <name type="scientific">Pajaroellobacter abortibovis</name>
    <dbReference type="NCBI Taxonomy" id="1882918"/>
    <lineage>
        <taxon>Bacteria</taxon>
        <taxon>Pseudomonadati</taxon>
        <taxon>Myxococcota</taxon>
        <taxon>Polyangia</taxon>
        <taxon>Polyangiales</taxon>
        <taxon>Polyangiaceae</taxon>
    </lineage>
</organism>
<evidence type="ECO:0000313" key="24">
    <source>
        <dbReference type="EMBL" id="APS00125.1"/>
    </source>
</evidence>
<feature type="domain" description="PEP-utilising enzyme mobile" evidence="21">
    <location>
        <begin position="165"/>
        <end position="236"/>
    </location>
</feature>
<keyword evidence="15 17" id="KW-0460">Magnesium</keyword>
<dbReference type="PANTHER" id="PTHR46244">
    <property type="entry name" value="PHOSPHOENOLPYRUVATE-PROTEIN PHOSPHOTRANSFERASE"/>
    <property type="match status" value="1"/>
</dbReference>
<keyword evidence="12 17" id="KW-0598">Phosphotransferase system</keyword>
<feature type="binding site" evidence="20">
    <location>
        <position position="475"/>
    </location>
    <ligand>
        <name>Mg(2+)</name>
        <dbReference type="ChEBI" id="CHEBI:18420"/>
    </ligand>
</feature>
<evidence type="ECO:0000256" key="8">
    <source>
        <dbReference type="ARBA" id="ARBA00022448"/>
    </source>
</evidence>
<feature type="domain" description="Phosphotransferase system enzyme I N-terminal" evidence="23">
    <location>
        <begin position="8"/>
        <end position="123"/>
    </location>
</feature>
<evidence type="ECO:0000256" key="12">
    <source>
        <dbReference type="ARBA" id="ARBA00022683"/>
    </source>
</evidence>
<feature type="domain" description="PEP-utilising enzyme C-terminal" evidence="22">
    <location>
        <begin position="283"/>
        <end position="557"/>
    </location>
</feature>
<dbReference type="InterPro" id="IPR008279">
    <property type="entry name" value="PEP-util_enz_mobile_dom"/>
</dbReference>
<feature type="binding site" evidence="19">
    <location>
        <position position="316"/>
    </location>
    <ligand>
        <name>phosphoenolpyruvate</name>
        <dbReference type="ChEBI" id="CHEBI:58702"/>
    </ligand>
</feature>
<evidence type="ECO:0000256" key="17">
    <source>
        <dbReference type="PIRNR" id="PIRNR000732"/>
    </source>
</evidence>
<dbReference type="EC" id="2.7.3.9" evidence="6 17"/>
<dbReference type="PIRSF" id="PIRSF000732">
    <property type="entry name" value="PTS_enzyme_I"/>
    <property type="match status" value="1"/>
</dbReference>
<keyword evidence="10 17" id="KW-0762">Sugar transport</keyword>
<dbReference type="InterPro" id="IPR015813">
    <property type="entry name" value="Pyrv/PenolPyrv_kinase-like_dom"/>
</dbReference>
<keyword evidence="14 17" id="KW-0418">Kinase</keyword>
<comment type="similarity">
    <text evidence="5 17">Belongs to the PEP-utilizing enzyme family.</text>
</comment>
<evidence type="ECO:0000259" key="21">
    <source>
        <dbReference type="Pfam" id="PF00391"/>
    </source>
</evidence>
<dbReference type="InterPro" id="IPR036637">
    <property type="entry name" value="Phosphohistidine_dom_sf"/>
</dbReference>
<evidence type="ECO:0000256" key="3">
    <source>
        <dbReference type="ARBA" id="ARBA00002728"/>
    </source>
</evidence>
<keyword evidence="13 17" id="KW-0479">Metal-binding</keyword>
<evidence type="ECO:0000256" key="2">
    <source>
        <dbReference type="ARBA" id="ARBA00001946"/>
    </source>
</evidence>
<dbReference type="Proteomes" id="UP000185544">
    <property type="component" value="Chromosome"/>
</dbReference>
<dbReference type="GO" id="GO:0005737">
    <property type="term" value="C:cytoplasm"/>
    <property type="evidence" value="ECO:0007669"/>
    <property type="project" value="UniProtKB-SubCell"/>
</dbReference>
<evidence type="ECO:0000259" key="22">
    <source>
        <dbReference type="Pfam" id="PF02896"/>
    </source>
</evidence>
<dbReference type="InterPro" id="IPR040442">
    <property type="entry name" value="Pyrv_kinase-like_dom_sf"/>
</dbReference>
<evidence type="ECO:0000256" key="14">
    <source>
        <dbReference type="ARBA" id="ARBA00022777"/>
    </source>
</evidence>
<evidence type="ECO:0000256" key="7">
    <source>
        <dbReference type="ARBA" id="ARBA00016544"/>
    </source>
</evidence>
<dbReference type="InterPro" id="IPR008731">
    <property type="entry name" value="PTS_EIN"/>
</dbReference>
<dbReference type="Pfam" id="PF00391">
    <property type="entry name" value="PEP-utilizers"/>
    <property type="match status" value="1"/>
</dbReference>
<feature type="binding site" evidence="19">
    <location>
        <position position="485"/>
    </location>
    <ligand>
        <name>phosphoenolpyruvate</name>
        <dbReference type="ChEBI" id="CHEBI:58702"/>
    </ligand>
</feature>
<evidence type="ECO:0000256" key="1">
    <source>
        <dbReference type="ARBA" id="ARBA00000683"/>
    </source>
</evidence>
<evidence type="ECO:0000256" key="18">
    <source>
        <dbReference type="PIRSR" id="PIRSR000732-1"/>
    </source>
</evidence>
<feature type="active site" description="Proton donor" evidence="18">
    <location>
        <position position="519"/>
    </location>
</feature>
<dbReference type="InterPro" id="IPR036618">
    <property type="entry name" value="PtsI_HPr-bd_sf"/>
</dbReference>
<comment type="cofactor">
    <cofactor evidence="2 17 20">
        <name>Mg(2+)</name>
        <dbReference type="ChEBI" id="CHEBI:18420"/>
    </cofactor>
</comment>
<sequence>MSTSVVIQGSAASPGIAIGSAFVLPEQPSFYHQGRISPEQISLELEKFRKAVQRSETNLNHTIARTLKLNGNQKQLAILETHLLMLQDPFLHQQVEYQIEQQGMTAECAVTTATKQIIELFQDRTSLDPQQTYIMERRNDITSITRLILQELKGCSSFHNSSVHQPVILVARDLSPAEIVSIDLKYILGIITETGTSTSHTSILARSFKIPTIVGVSDALHSIHTGVNLIVDGFDGKVTIHPTLFALQKAITLTLQKMMEQAEKKEMLRPHSSHINSSQGGLTQCQTPICLKANVGFPSEATLALECGAEGIGLYRTEFVYLRQTSEPDEEEQYRVYKSVVDIVSPHPVTFRTFDIGGDKWVGFLPLHLEKNPALGLRAIRLALHHPQLFLNQLRAIVRASAHGEVRILLPFITHLQELHQARQLIQRAQEEIQAQGIPCAPRIPIGMMIEVPSAVMMADVFARETDFFSLGTNDLVQYALASDRNHQGTASSFHPAIIRMIKMVVQASAPHQSSLSLCGSMASNPFGMALLIGLGLREFSIEAKAIPNMKEALHHITISECEESARVILSCETEAQIKRILTDRFGSRFINLFVEDPFFPFTTDPKTL</sequence>
<dbReference type="RefSeq" id="WP_075276790.1">
    <property type="nucleotide sequence ID" value="NZ_CP016908.1"/>
</dbReference>
<evidence type="ECO:0000256" key="5">
    <source>
        <dbReference type="ARBA" id="ARBA00007837"/>
    </source>
</evidence>
<protein>
    <recommendedName>
        <fullName evidence="7 17">Phosphoenolpyruvate-protein phosphotransferase</fullName>
        <ecNumber evidence="6 17">2.7.3.9</ecNumber>
    </recommendedName>
    <alternativeName>
        <fullName evidence="16 17">Phosphotransferase system, enzyme I</fullName>
    </alternativeName>
</protein>
<dbReference type="SUPFAM" id="SSF47831">
    <property type="entry name" value="Enzyme I of the PEP:sugar phosphotransferase system HPr-binding (sub)domain"/>
    <property type="match status" value="1"/>
</dbReference>
<dbReference type="Gene3D" id="3.50.30.10">
    <property type="entry name" value="Phosphohistidine domain"/>
    <property type="match status" value="1"/>
</dbReference>
<dbReference type="PROSITE" id="PS00742">
    <property type="entry name" value="PEP_ENZYMES_2"/>
    <property type="match status" value="1"/>
</dbReference>
<dbReference type="STRING" id="1882918.BCY86_05100"/>
<evidence type="ECO:0000256" key="16">
    <source>
        <dbReference type="ARBA" id="ARBA00033235"/>
    </source>
</evidence>
<evidence type="ECO:0000256" key="6">
    <source>
        <dbReference type="ARBA" id="ARBA00012232"/>
    </source>
</evidence>
<comment type="catalytic activity">
    <reaction evidence="1 17">
        <text>L-histidyl-[protein] + phosphoenolpyruvate = N(pros)-phospho-L-histidyl-[protein] + pyruvate</text>
        <dbReference type="Rhea" id="RHEA:23880"/>
        <dbReference type="Rhea" id="RHEA-COMP:9745"/>
        <dbReference type="Rhea" id="RHEA-COMP:9746"/>
        <dbReference type="ChEBI" id="CHEBI:15361"/>
        <dbReference type="ChEBI" id="CHEBI:29979"/>
        <dbReference type="ChEBI" id="CHEBI:58702"/>
        <dbReference type="ChEBI" id="CHEBI:64837"/>
        <dbReference type="EC" id="2.7.3.9"/>
    </reaction>
</comment>
<name>A0A1L6MXG1_9BACT</name>
<keyword evidence="24" id="KW-0670">Pyruvate</keyword>
<evidence type="ECO:0000256" key="10">
    <source>
        <dbReference type="ARBA" id="ARBA00022597"/>
    </source>
</evidence>
<comment type="function">
    <text evidence="3 17">General (non sugar-specific) component of the phosphoenolpyruvate-dependent sugar phosphotransferase system (sugar PTS). This major carbohydrate active-transport system catalyzes the phosphorylation of incoming sugar substrates concomitantly with their translocation across the cell membrane. Enzyme I transfers the phosphoryl group from phosphoenolpyruvate (PEP) to the phosphoryl carrier protein (HPr).</text>
</comment>
<gene>
    <name evidence="24" type="ORF">BCY86_05100</name>
</gene>
<dbReference type="Pfam" id="PF02896">
    <property type="entry name" value="PEP-utilizers_C"/>
    <property type="match status" value="1"/>
</dbReference>
<evidence type="ECO:0000256" key="13">
    <source>
        <dbReference type="ARBA" id="ARBA00022723"/>
    </source>
</evidence>
<evidence type="ECO:0000256" key="11">
    <source>
        <dbReference type="ARBA" id="ARBA00022679"/>
    </source>
</evidence>
<keyword evidence="25" id="KW-1185">Reference proteome</keyword>
<dbReference type="InterPro" id="IPR050499">
    <property type="entry name" value="PEP-utilizing_PTS_enzyme"/>
</dbReference>
<dbReference type="EMBL" id="CP016908">
    <property type="protein sequence ID" value="APS00125.1"/>
    <property type="molecule type" value="Genomic_DNA"/>
</dbReference>
<keyword evidence="8 17" id="KW-0813">Transport</keyword>
<dbReference type="Pfam" id="PF05524">
    <property type="entry name" value="PEP-utilisers_N"/>
    <property type="match status" value="1"/>
</dbReference>
<dbReference type="GO" id="GO:0009401">
    <property type="term" value="P:phosphoenolpyruvate-dependent sugar phosphotransferase system"/>
    <property type="evidence" value="ECO:0007669"/>
    <property type="project" value="UniProtKB-KW"/>
</dbReference>
<comment type="subcellular location">
    <subcellularLocation>
        <location evidence="4 17">Cytoplasm</location>
    </subcellularLocation>
</comment>
<evidence type="ECO:0000256" key="20">
    <source>
        <dbReference type="PIRSR" id="PIRSR000732-3"/>
    </source>
</evidence>
<evidence type="ECO:0000259" key="23">
    <source>
        <dbReference type="Pfam" id="PF05524"/>
    </source>
</evidence>
<dbReference type="InterPro" id="IPR024692">
    <property type="entry name" value="PTS_EI"/>
</dbReference>
<feature type="binding site" evidence="19">
    <location>
        <begin position="474"/>
        <end position="475"/>
    </location>
    <ligand>
        <name>phosphoenolpyruvate</name>
        <dbReference type="ChEBI" id="CHEBI:58702"/>
    </ligand>
</feature>
<dbReference type="GO" id="GO:0008965">
    <property type="term" value="F:phosphoenolpyruvate-protein phosphotransferase activity"/>
    <property type="evidence" value="ECO:0007669"/>
    <property type="project" value="UniProtKB-EC"/>
</dbReference>
<dbReference type="InterPro" id="IPR000121">
    <property type="entry name" value="PEP_util_C"/>
</dbReference>
<dbReference type="KEGG" id="pabo:BCY86_05100"/>
<dbReference type="GO" id="GO:0046872">
    <property type="term" value="F:metal ion binding"/>
    <property type="evidence" value="ECO:0007669"/>
    <property type="project" value="UniProtKB-KW"/>
</dbReference>
<reference evidence="24 25" key="1">
    <citation type="submission" date="2016-08" db="EMBL/GenBank/DDBJ databases">
        <title>Identification and validation of antigenic proteins from Pajaroellobacter abortibovis using de-novo genome sequence assembly and reverse vaccinology.</title>
        <authorList>
            <person name="Welly B.T."/>
            <person name="Miller M.R."/>
            <person name="Stott J.L."/>
            <person name="Blanchard M.T."/>
            <person name="Islas-Trejo A.D."/>
            <person name="O'Rourke S.M."/>
            <person name="Young A.E."/>
            <person name="Medrano J.F."/>
            <person name="Van Eenennaam A.L."/>
        </authorList>
    </citation>
    <scope>NUCLEOTIDE SEQUENCE [LARGE SCALE GENOMIC DNA]</scope>
    <source>
        <strain evidence="24 25">BTF92-0548A/99-0131</strain>
    </source>
</reference>
<dbReference type="SUPFAM" id="SSF52009">
    <property type="entry name" value="Phosphohistidine domain"/>
    <property type="match status" value="1"/>
</dbReference>
<dbReference type="PANTHER" id="PTHR46244:SF3">
    <property type="entry name" value="PHOSPHOENOLPYRUVATE-PROTEIN PHOSPHOTRANSFERASE"/>
    <property type="match status" value="1"/>
</dbReference>
<dbReference type="PRINTS" id="PR01736">
    <property type="entry name" value="PHPHTRNFRASE"/>
</dbReference>
<accession>A0A1L6MXG1</accession>
<feature type="binding site" evidence="20">
    <location>
        <position position="451"/>
    </location>
    <ligand>
        <name>Mg(2+)</name>
        <dbReference type="ChEBI" id="CHEBI:18420"/>
    </ligand>
</feature>
<dbReference type="SUPFAM" id="SSF51621">
    <property type="entry name" value="Phosphoenolpyruvate/pyruvate domain"/>
    <property type="match status" value="1"/>
</dbReference>
<evidence type="ECO:0000256" key="9">
    <source>
        <dbReference type="ARBA" id="ARBA00022490"/>
    </source>
</evidence>
<proteinExistence type="inferred from homology"/>
<evidence type="ECO:0000256" key="19">
    <source>
        <dbReference type="PIRSR" id="PIRSR000732-2"/>
    </source>
</evidence>
<keyword evidence="9 17" id="KW-0963">Cytoplasm</keyword>
<dbReference type="InterPro" id="IPR023151">
    <property type="entry name" value="PEP_util_CS"/>
</dbReference>
<feature type="active site" description="Tele-phosphohistidine intermediate" evidence="18">
    <location>
        <position position="200"/>
    </location>
</feature>
<dbReference type="NCBIfam" id="TIGR01417">
    <property type="entry name" value="PTS_I_fam"/>
    <property type="match status" value="1"/>
</dbReference>
<dbReference type="Gene3D" id="3.20.20.60">
    <property type="entry name" value="Phosphoenolpyruvate-binding domains"/>
    <property type="match status" value="1"/>
</dbReference>
<dbReference type="GO" id="GO:0016301">
    <property type="term" value="F:kinase activity"/>
    <property type="evidence" value="ECO:0007669"/>
    <property type="project" value="UniProtKB-KW"/>
</dbReference>
<evidence type="ECO:0000313" key="25">
    <source>
        <dbReference type="Proteomes" id="UP000185544"/>
    </source>
</evidence>
<feature type="binding site" evidence="19">
    <location>
        <position position="352"/>
    </location>
    <ligand>
        <name>phosphoenolpyruvate</name>
        <dbReference type="ChEBI" id="CHEBI:58702"/>
    </ligand>
</feature>
<dbReference type="AlphaFoldDB" id="A0A1L6MXG1"/>
<keyword evidence="11 17" id="KW-0808">Transferase</keyword>
<dbReference type="InterPro" id="IPR006318">
    <property type="entry name" value="PTS_EI-like"/>
</dbReference>
<evidence type="ECO:0000256" key="4">
    <source>
        <dbReference type="ARBA" id="ARBA00004496"/>
    </source>
</evidence>
<evidence type="ECO:0000256" key="15">
    <source>
        <dbReference type="ARBA" id="ARBA00022842"/>
    </source>
</evidence>
<dbReference type="Gene3D" id="1.10.274.10">
    <property type="entry name" value="PtsI, HPr-binding domain"/>
    <property type="match status" value="1"/>
</dbReference>